<feature type="region of interest" description="Disordered" evidence="9">
    <location>
        <begin position="32"/>
        <end position="53"/>
    </location>
</feature>
<evidence type="ECO:0000313" key="11">
    <source>
        <dbReference type="EMBL" id="EAU00884.1"/>
    </source>
</evidence>
<keyword evidence="4" id="KW-0479">Metal-binding</keyword>
<proteinExistence type="inferred from homology"/>
<evidence type="ECO:0000256" key="2">
    <source>
        <dbReference type="ARBA" id="ARBA00010312"/>
    </source>
</evidence>
<evidence type="ECO:0000256" key="9">
    <source>
        <dbReference type="SAM" id="MobiDB-lite"/>
    </source>
</evidence>
<dbReference type="AlphaFoldDB" id="A7H151"/>
<comment type="cofactor">
    <cofactor evidence="1">
        <name>Mo-bis(molybdopterin guanine dinucleotide)</name>
        <dbReference type="ChEBI" id="CHEBI:60539"/>
    </cofactor>
</comment>
<dbReference type="Gene3D" id="2.40.40.20">
    <property type="match status" value="1"/>
</dbReference>
<dbReference type="InterPro" id="IPR006963">
    <property type="entry name" value="Mopterin_OxRdtase_4Fe-4S_dom"/>
</dbReference>
<evidence type="ECO:0000256" key="8">
    <source>
        <dbReference type="ARBA" id="ARBA00023014"/>
    </source>
</evidence>
<feature type="compositionally biased region" description="Polar residues" evidence="9">
    <location>
        <begin position="33"/>
        <end position="45"/>
    </location>
</feature>
<keyword evidence="12" id="KW-1185">Reference proteome</keyword>
<accession>A7H151</accession>
<dbReference type="Gene3D" id="3.40.228.10">
    <property type="entry name" value="Dimethylsulfoxide Reductase, domain 2"/>
    <property type="match status" value="1"/>
</dbReference>
<dbReference type="OrthoDB" id="9759518at2"/>
<dbReference type="SUPFAM" id="SSF50692">
    <property type="entry name" value="ADC-like"/>
    <property type="match status" value="1"/>
</dbReference>
<dbReference type="HOGENOM" id="CLU_000422_13_3_7"/>
<dbReference type="GO" id="GO:0030288">
    <property type="term" value="C:outer membrane-bounded periplasmic space"/>
    <property type="evidence" value="ECO:0007669"/>
    <property type="project" value="TreeGrafter"/>
</dbReference>
<dbReference type="Proteomes" id="UP000006380">
    <property type="component" value="Chromosome"/>
</dbReference>
<evidence type="ECO:0000256" key="5">
    <source>
        <dbReference type="ARBA" id="ARBA00022729"/>
    </source>
</evidence>
<dbReference type="PROSITE" id="PS00932">
    <property type="entry name" value="MOLYBDOPTERIN_PROK_3"/>
    <property type="match status" value="1"/>
</dbReference>
<keyword evidence="8" id="KW-0411">Iron-sulfur</keyword>
<organism evidence="11 12">
    <name type="scientific">Campylobacter curvus (strain 525.92)</name>
    <dbReference type="NCBI Taxonomy" id="360105"/>
    <lineage>
        <taxon>Bacteria</taxon>
        <taxon>Pseudomonadati</taxon>
        <taxon>Campylobacterota</taxon>
        <taxon>Epsilonproteobacteria</taxon>
        <taxon>Campylobacterales</taxon>
        <taxon>Campylobacteraceae</taxon>
        <taxon>Campylobacter</taxon>
    </lineage>
</organism>
<dbReference type="InterPro" id="IPR006655">
    <property type="entry name" value="Mopterin_OxRdtase_prok_CS"/>
</dbReference>
<dbReference type="InterPro" id="IPR050612">
    <property type="entry name" value="Prok_Mopterin_Oxidored"/>
</dbReference>
<dbReference type="EMBL" id="CP000767">
    <property type="protein sequence ID" value="EAU00884.1"/>
    <property type="molecule type" value="Genomic_DNA"/>
</dbReference>
<dbReference type="InterPro" id="IPR006656">
    <property type="entry name" value="Mopterin_OxRdtase"/>
</dbReference>
<dbReference type="SMART" id="SM00926">
    <property type="entry name" value="Molybdop_Fe4S4"/>
    <property type="match status" value="1"/>
</dbReference>
<comment type="similarity">
    <text evidence="2">Belongs to the prokaryotic molybdopterin-containing oxidoreductase family.</text>
</comment>
<dbReference type="Gene3D" id="2.20.25.90">
    <property type="entry name" value="ADC-like domains"/>
    <property type="match status" value="1"/>
</dbReference>
<dbReference type="InterPro" id="IPR009010">
    <property type="entry name" value="Asp_de-COase-like_dom_sf"/>
</dbReference>
<dbReference type="InterPro" id="IPR006657">
    <property type="entry name" value="MoPterin_dinucl-bd_dom"/>
</dbReference>
<gene>
    <name evidence="11" type="primary">dmsA</name>
    <name evidence="11" type="ORF">CCV52592_2107</name>
</gene>
<evidence type="ECO:0000256" key="1">
    <source>
        <dbReference type="ARBA" id="ARBA00001942"/>
    </source>
</evidence>
<keyword evidence="3" id="KW-0500">Molybdenum</keyword>
<dbReference type="Pfam" id="PF00384">
    <property type="entry name" value="Molybdopterin"/>
    <property type="match status" value="1"/>
</dbReference>
<dbReference type="Gene3D" id="3.40.50.740">
    <property type="match status" value="1"/>
</dbReference>
<dbReference type="STRING" id="360105.CCV52592_2107"/>
<keyword evidence="7" id="KW-0408">Iron</keyword>
<feature type="domain" description="4Fe-4S Mo/W bis-MGD-type" evidence="10">
    <location>
        <begin position="56"/>
        <end position="117"/>
    </location>
</feature>
<dbReference type="SUPFAM" id="SSF53706">
    <property type="entry name" value="Formate dehydrogenase/DMSO reductase, domains 1-3"/>
    <property type="match status" value="1"/>
</dbReference>
<evidence type="ECO:0000256" key="6">
    <source>
        <dbReference type="ARBA" id="ARBA00023002"/>
    </source>
</evidence>
<evidence type="ECO:0000259" key="10">
    <source>
        <dbReference type="PROSITE" id="PS51669"/>
    </source>
</evidence>
<reference evidence="11" key="1">
    <citation type="submission" date="2016-07" db="EMBL/GenBank/DDBJ databases">
        <title>Comparative genomics of the Campylobacter concisus group.</title>
        <authorList>
            <person name="Miller W.G."/>
            <person name="Yee E."/>
            <person name="Chapman M.H."/>
            <person name="Huynh S."/>
            <person name="Bono J.L."/>
            <person name="On S.L.W."/>
            <person name="StLeger J."/>
            <person name="Foster G."/>
            <person name="Parker C.T."/>
        </authorList>
    </citation>
    <scope>NUCLEOTIDE SEQUENCE</scope>
    <source>
        <strain evidence="11">525.92</strain>
    </source>
</reference>
<dbReference type="GO" id="GO:0043546">
    <property type="term" value="F:molybdopterin cofactor binding"/>
    <property type="evidence" value="ECO:0007669"/>
    <property type="project" value="InterPro"/>
</dbReference>
<dbReference type="PROSITE" id="PS51318">
    <property type="entry name" value="TAT"/>
    <property type="match status" value="1"/>
</dbReference>
<name>A7H151_CAMC5</name>
<evidence type="ECO:0000256" key="7">
    <source>
        <dbReference type="ARBA" id="ARBA00023004"/>
    </source>
</evidence>
<dbReference type="GO" id="GO:0030151">
    <property type="term" value="F:molybdenum ion binding"/>
    <property type="evidence" value="ECO:0007669"/>
    <property type="project" value="TreeGrafter"/>
</dbReference>
<dbReference type="RefSeq" id="WP_011992879.1">
    <property type="nucleotide sequence ID" value="NC_009715.2"/>
</dbReference>
<keyword evidence="5" id="KW-0732">Signal</keyword>
<keyword evidence="6" id="KW-0560">Oxidoreductase</keyword>
<sequence>MSDTSKTQKFDRRAFLKSALATATAASVLGADSSLSKTSGAAQQTKQDEKDTEHSSQWISAACWHNCGGRCVNKVLVKDGVVIRQKTDDTHADSPDYPQQRGCLRGRSQRKQVFSVDRLKYPMKRKHYGPGGGDKNLRGQDEWERISWDEALDLIANELKRVKKEYGNRSILLSAGWNSQIVEMSRALGLFGGYTEYWNTNSFGSWAMTPGVVGFLQLGVWDQTINDRFDMRNCDTIIMLSMNPARSAMGSASWHYLQAKKAGAKFICIDPIYNDTCALLDARWLPVRPSTDTALLLGVAHSLITMDDPINHPLIDWEFLNKCTIGFDEDHMPQGEDVKNNFKDYVLGTYDGKPKTAEWASEICGIEPSEIRHLALELGKNNKVAFLCGMASARTKNADNLPQLIMTIGAMTGHMGKSGHMTGSTMHATSGNGGPALVKAGNDGLPAIANPIDDTINANEVWNAIIDGKYNFTGSGSFVSPKQYAKGQIRDIDIRVIYSAAGANLQTSDGMSKGIEAHRKVDLVVAHGQFLTTNAKYADIVLPVITEWEKFGGFLGGNLVHSGNREMIINYSQITQPLFEAKSDQWIAIELGKRLGIDPKEIYPFDEKQQYFNALSTIEVVKDDGKTYEPLVTITPEDIAELGVKGSPQTGRISYKEFKEKGVYQVKRFQGDNYGYIAYKDFREDPAGNPLNTPSGKLEICSFTLANKINQMGYSKISPIPTYINVKDGYVDTFADWDKKIKGEFKYQLISPHYLRRSHSVFDNVKWLQEAWRNPVFISSKDAKENGISENDSVLITSAYGKVLRNAVVTERLMPGVIALPHGAWVDIDEKTGIDMGGADNILAGQYPTGQGVSGFNSVIVKIEKYHSKLADDINKPARVIFS</sequence>
<evidence type="ECO:0000313" key="12">
    <source>
        <dbReference type="Proteomes" id="UP000006380"/>
    </source>
</evidence>
<dbReference type="PANTHER" id="PTHR43742">
    <property type="entry name" value="TRIMETHYLAMINE-N-OXIDE REDUCTASE"/>
    <property type="match status" value="1"/>
</dbReference>
<dbReference type="GO" id="GO:0051536">
    <property type="term" value="F:iron-sulfur cluster binding"/>
    <property type="evidence" value="ECO:0007669"/>
    <property type="project" value="UniProtKB-KW"/>
</dbReference>
<dbReference type="GO" id="GO:0009061">
    <property type="term" value="P:anaerobic respiration"/>
    <property type="evidence" value="ECO:0007669"/>
    <property type="project" value="TreeGrafter"/>
</dbReference>
<protein>
    <submittedName>
        <fullName evidence="11">Anaerobic DMSO reductase DmsABC, chain A</fullName>
    </submittedName>
</protein>
<dbReference type="PROSITE" id="PS51669">
    <property type="entry name" value="4FE4S_MOW_BIS_MGD"/>
    <property type="match status" value="1"/>
</dbReference>
<dbReference type="PANTHER" id="PTHR43742:SF3">
    <property type="entry name" value="DIMETHYL SULFOXIDE REDUCTASE DMSA"/>
    <property type="match status" value="1"/>
</dbReference>
<dbReference type="Pfam" id="PF01568">
    <property type="entry name" value="Molydop_binding"/>
    <property type="match status" value="1"/>
</dbReference>
<evidence type="ECO:0000256" key="3">
    <source>
        <dbReference type="ARBA" id="ARBA00022505"/>
    </source>
</evidence>
<dbReference type="GO" id="GO:0016491">
    <property type="term" value="F:oxidoreductase activity"/>
    <property type="evidence" value="ECO:0007669"/>
    <property type="project" value="UniProtKB-KW"/>
</dbReference>
<dbReference type="KEGG" id="ccv:CCV52592_2107"/>
<dbReference type="InterPro" id="IPR006311">
    <property type="entry name" value="TAT_signal"/>
</dbReference>
<evidence type="ECO:0000256" key="4">
    <source>
        <dbReference type="ARBA" id="ARBA00022723"/>
    </source>
</evidence>
<dbReference type="GO" id="GO:0009055">
    <property type="term" value="F:electron transfer activity"/>
    <property type="evidence" value="ECO:0007669"/>
    <property type="project" value="TreeGrafter"/>
</dbReference>